<dbReference type="InterPro" id="IPR008906">
    <property type="entry name" value="HATC_C_dom"/>
</dbReference>
<protein>
    <recommendedName>
        <fullName evidence="7">HAT C-terminal dimerisation domain-containing protein</fullName>
    </recommendedName>
</protein>
<evidence type="ECO:0000259" key="7">
    <source>
        <dbReference type="Pfam" id="PF05699"/>
    </source>
</evidence>
<evidence type="ECO:0000256" key="5">
    <source>
        <dbReference type="ARBA" id="ARBA00023242"/>
    </source>
</evidence>
<dbReference type="InterPro" id="IPR012337">
    <property type="entry name" value="RNaseH-like_sf"/>
</dbReference>
<comment type="subcellular location">
    <subcellularLocation>
        <location evidence="1">Nucleus</location>
    </subcellularLocation>
</comment>
<keyword evidence="2" id="KW-0479">Metal-binding</keyword>
<gene>
    <name evidence="8" type="ORF">N7460_009897</name>
</gene>
<accession>A0AAD6I6N8</accession>
<name>A0AAD6I6N8_PENCN</name>
<evidence type="ECO:0000256" key="3">
    <source>
        <dbReference type="ARBA" id="ARBA00022771"/>
    </source>
</evidence>
<organism evidence="8 9">
    <name type="scientific">Penicillium canescens</name>
    <dbReference type="NCBI Taxonomy" id="5083"/>
    <lineage>
        <taxon>Eukaryota</taxon>
        <taxon>Fungi</taxon>
        <taxon>Dikarya</taxon>
        <taxon>Ascomycota</taxon>
        <taxon>Pezizomycotina</taxon>
        <taxon>Eurotiomycetes</taxon>
        <taxon>Eurotiomycetidae</taxon>
        <taxon>Eurotiales</taxon>
        <taxon>Aspergillaceae</taxon>
        <taxon>Penicillium</taxon>
    </lineage>
</organism>
<evidence type="ECO:0000256" key="6">
    <source>
        <dbReference type="SAM" id="MobiDB-lite"/>
    </source>
</evidence>
<reference evidence="8" key="1">
    <citation type="journal article" date="2023" name="IMA Fungus">
        <title>Comparative genomic study of the Penicillium genus elucidates a diverse pangenome and 15 lateral gene transfer events.</title>
        <authorList>
            <person name="Petersen C."/>
            <person name="Sorensen T."/>
            <person name="Nielsen M.R."/>
            <person name="Sondergaard T.E."/>
            <person name="Sorensen J.L."/>
            <person name="Fitzpatrick D.A."/>
            <person name="Frisvad J.C."/>
            <person name="Nielsen K.L."/>
        </authorList>
    </citation>
    <scope>NUCLEOTIDE SEQUENCE</scope>
    <source>
        <strain evidence="8">IBT 15450</strain>
    </source>
</reference>
<proteinExistence type="predicted"/>
<dbReference type="EMBL" id="JAQJZL010000011">
    <property type="protein sequence ID" value="KAJ6034185.1"/>
    <property type="molecule type" value="Genomic_DNA"/>
</dbReference>
<dbReference type="InterPro" id="IPR052035">
    <property type="entry name" value="ZnF_BED_domain_contain"/>
</dbReference>
<feature type="region of interest" description="Disordered" evidence="6">
    <location>
        <begin position="578"/>
        <end position="640"/>
    </location>
</feature>
<evidence type="ECO:0000256" key="2">
    <source>
        <dbReference type="ARBA" id="ARBA00022723"/>
    </source>
</evidence>
<dbReference type="Proteomes" id="UP001219568">
    <property type="component" value="Unassembled WGS sequence"/>
</dbReference>
<evidence type="ECO:0000313" key="8">
    <source>
        <dbReference type="EMBL" id="KAJ6034185.1"/>
    </source>
</evidence>
<dbReference type="Pfam" id="PF05699">
    <property type="entry name" value="Dimer_Tnp_hAT"/>
    <property type="match status" value="1"/>
</dbReference>
<dbReference type="SUPFAM" id="SSF53098">
    <property type="entry name" value="Ribonuclease H-like"/>
    <property type="match status" value="1"/>
</dbReference>
<evidence type="ECO:0000256" key="1">
    <source>
        <dbReference type="ARBA" id="ARBA00004123"/>
    </source>
</evidence>
<feature type="domain" description="HAT C-terminal dimerisation" evidence="7">
    <location>
        <begin position="448"/>
        <end position="513"/>
    </location>
</feature>
<reference evidence="8" key="2">
    <citation type="submission" date="2023-01" db="EMBL/GenBank/DDBJ databases">
        <authorList>
            <person name="Petersen C."/>
        </authorList>
    </citation>
    <scope>NUCLEOTIDE SEQUENCE</scope>
    <source>
        <strain evidence="8">IBT 15450</strain>
    </source>
</reference>
<keyword evidence="4" id="KW-0862">Zinc</keyword>
<dbReference type="GO" id="GO:0008270">
    <property type="term" value="F:zinc ion binding"/>
    <property type="evidence" value="ECO:0007669"/>
    <property type="project" value="UniProtKB-KW"/>
</dbReference>
<keyword evidence="5" id="KW-0539">Nucleus</keyword>
<dbReference type="AlphaFoldDB" id="A0AAD6I6N8"/>
<evidence type="ECO:0000313" key="9">
    <source>
        <dbReference type="Proteomes" id="UP001219568"/>
    </source>
</evidence>
<dbReference type="GO" id="GO:0046983">
    <property type="term" value="F:protein dimerization activity"/>
    <property type="evidence" value="ECO:0007669"/>
    <property type="project" value="InterPro"/>
</dbReference>
<dbReference type="PANTHER" id="PTHR46481:SF10">
    <property type="entry name" value="ZINC FINGER BED DOMAIN-CONTAINING PROTEIN 39"/>
    <property type="match status" value="1"/>
</dbReference>
<keyword evidence="9" id="KW-1185">Reference proteome</keyword>
<dbReference type="GO" id="GO:0005634">
    <property type="term" value="C:nucleus"/>
    <property type="evidence" value="ECO:0007669"/>
    <property type="project" value="UniProtKB-SubCell"/>
</dbReference>
<keyword evidence="3" id="KW-0863">Zinc-finger</keyword>
<dbReference type="PANTHER" id="PTHR46481">
    <property type="entry name" value="ZINC FINGER BED DOMAIN-CONTAINING PROTEIN 4"/>
    <property type="match status" value="1"/>
</dbReference>
<comment type="caution">
    <text evidence="8">The sequence shown here is derived from an EMBL/GenBank/DDBJ whole genome shotgun (WGS) entry which is preliminary data.</text>
</comment>
<sequence length="640" mass="73467">MAQKAPKKLDIPSAKVARSRLHSTVIERHRKILESLPEDGKISVALDCWTSPFAQAFMAVTGYFIDEDWNYRELLLGFEPLSGAHSGVSLSAVLLQLLQKYALADRVLTITTDNASNNNTLVASIQESVQSLDLGDNTAIIRVPCMAHVIQLSLKQLLGQMKADPKNNTAQAEWTESQEQSVRARHQNREIVDTLNKLRSLAIFINASPQRREAFLNLQTASKALVPIQDVRTRWNSTFLMLRRAKRLQSWLDEFCSKYGHPHLQLDQEQWRQIDYLLLTTEPFFRFTTALSKTKDVTVHLIFAIYNKLFDHLEKLIRQLRRKKVAWKKLMLTALRAAEEKLRQYYSKTEDVHGDIFAIGTMLAPQHKLRFFRSREWGGGPELVTRYRQSFKDYFEPYKQRRSKEQTSSDQEPFTLSLSLDLDQMVSLSQVSQAYQQDELTTYLDSATTSTMPIRAFWKENQATFPILAKLARDILSIPATGAGVERLFNTARDICHYRRGSLNATTIQEIMLYRCTTEFEVQKDAIAVRNEYFPEGEIETDYEEKDGQQLEDIIEPISDNEGGNEDDTQAVVALTPAELVRQGPSERSLGKRRKSVASESDTDGRMDDEEDIPLPKTQQRVSGRSRKRPRHHDDQFILY</sequence>
<evidence type="ECO:0000256" key="4">
    <source>
        <dbReference type="ARBA" id="ARBA00022833"/>
    </source>
</evidence>